<dbReference type="PANTHER" id="PTHR30329">
    <property type="entry name" value="STATOR ELEMENT OF FLAGELLAR MOTOR COMPLEX"/>
    <property type="match status" value="1"/>
</dbReference>
<protein>
    <submittedName>
        <fullName evidence="7">OmpA family protein</fullName>
    </submittedName>
</protein>
<comment type="subcellular location">
    <subcellularLocation>
        <location evidence="1">Cell outer membrane</location>
    </subcellularLocation>
</comment>
<dbReference type="EMBL" id="JAKLJA010000002">
    <property type="protein sequence ID" value="MCG5072623.1"/>
    <property type="molecule type" value="Genomic_DNA"/>
</dbReference>
<dbReference type="GO" id="GO:0009279">
    <property type="term" value="C:cell outer membrane"/>
    <property type="evidence" value="ECO:0007669"/>
    <property type="project" value="UniProtKB-SubCell"/>
</dbReference>
<evidence type="ECO:0000256" key="3">
    <source>
        <dbReference type="ARBA" id="ARBA00023237"/>
    </source>
</evidence>
<accession>A0A9X1UG41</accession>
<name>A0A9X1UG41_9BURK</name>
<dbReference type="CDD" id="cd07185">
    <property type="entry name" value="OmpA_C-like"/>
    <property type="match status" value="1"/>
</dbReference>
<evidence type="ECO:0000313" key="7">
    <source>
        <dbReference type="EMBL" id="MCG5072623.1"/>
    </source>
</evidence>
<evidence type="ECO:0000259" key="6">
    <source>
        <dbReference type="PROSITE" id="PS51123"/>
    </source>
</evidence>
<dbReference type="InterPro" id="IPR006664">
    <property type="entry name" value="OMP_bac"/>
</dbReference>
<proteinExistence type="predicted"/>
<reference evidence="7" key="1">
    <citation type="submission" date="2022-01" db="EMBL/GenBank/DDBJ databases">
        <title>Genome sequence and assembly of Parabukholderia sp. RG36.</title>
        <authorList>
            <person name="Chhetri G."/>
        </authorList>
    </citation>
    <scope>NUCLEOTIDE SEQUENCE</scope>
    <source>
        <strain evidence="7">RG36</strain>
    </source>
</reference>
<gene>
    <name evidence="7" type="ORF">L5014_04480</name>
</gene>
<sequence length="200" mass="21448">MLVFMKNVSQAGLRRAWPAALACCALAIAMQTPAHAQVMKERDITEQSVTKALMPNETTGDVLTRGFVLSNQQPGALSPKAKRPEKAPSAQMLITFATNSTDLTSTARGALDRVARALQSDKLSAYRFRVEGHADPRGNADTNMTLSQGRAQAVVDYLTQQDGIAAERLSAVGKGSSEPLNTRNPAAPENRRVTIVTVTD</sequence>
<organism evidence="7 8">
    <name type="scientific">Paraburkholderia tagetis</name>
    <dbReference type="NCBI Taxonomy" id="2913261"/>
    <lineage>
        <taxon>Bacteria</taxon>
        <taxon>Pseudomonadati</taxon>
        <taxon>Pseudomonadota</taxon>
        <taxon>Betaproteobacteria</taxon>
        <taxon>Burkholderiales</taxon>
        <taxon>Burkholderiaceae</taxon>
        <taxon>Paraburkholderia</taxon>
    </lineage>
</organism>
<keyword evidence="2 4" id="KW-0472">Membrane</keyword>
<dbReference type="PROSITE" id="PS51123">
    <property type="entry name" value="OMPA_2"/>
    <property type="match status" value="1"/>
</dbReference>
<feature type="signal peptide" evidence="5">
    <location>
        <begin position="1"/>
        <end position="36"/>
    </location>
</feature>
<keyword evidence="3" id="KW-0998">Cell outer membrane</keyword>
<dbReference type="PANTHER" id="PTHR30329:SF21">
    <property type="entry name" value="LIPOPROTEIN YIAD-RELATED"/>
    <property type="match status" value="1"/>
</dbReference>
<evidence type="ECO:0000256" key="4">
    <source>
        <dbReference type="PROSITE-ProRule" id="PRU00473"/>
    </source>
</evidence>
<dbReference type="AlphaFoldDB" id="A0A9X1UG41"/>
<comment type="caution">
    <text evidence="7">The sequence shown here is derived from an EMBL/GenBank/DDBJ whole genome shotgun (WGS) entry which is preliminary data.</text>
</comment>
<dbReference type="Proteomes" id="UP001139308">
    <property type="component" value="Unassembled WGS sequence"/>
</dbReference>
<feature type="chain" id="PRO_5040736905" evidence="5">
    <location>
        <begin position="37"/>
        <end position="200"/>
    </location>
</feature>
<dbReference type="SUPFAM" id="SSF103088">
    <property type="entry name" value="OmpA-like"/>
    <property type="match status" value="1"/>
</dbReference>
<keyword evidence="5" id="KW-0732">Signal</keyword>
<dbReference type="PRINTS" id="PR01021">
    <property type="entry name" value="OMPADOMAIN"/>
</dbReference>
<dbReference type="InterPro" id="IPR006665">
    <property type="entry name" value="OmpA-like"/>
</dbReference>
<dbReference type="Gene3D" id="3.30.1330.60">
    <property type="entry name" value="OmpA-like domain"/>
    <property type="match status" value="1"/>
</dbReference>
<dbReference type="Pfam" id="PF00691">
    <property type="entry name" value="OmpA"/>
    <property type="match status" value="1"/>
</dbReference>
<keyword evidence="8" id="KW-1185">Reference proteome</keyword>
<evidence type="ECO:0000256" key="1">
    <source>
        <dbReference type="ARBA" id="ARBA00004442"/>
    </source>
</evidence>
<feature type="domain" description="OmpA-like" evidence="6">
    <location>
        <begin position="83"/>
        <end position="200"/>
    </location>
</feature>
<dbReference type="InterPro" id="IPR036737">
    <property type="entry name" value="OmpA-like_sf"/>
</dbReference>
<evidence type="ECO:0000313" key="8">
    <source>
        <dbReference type="Proteomes" id="UP001139308"/>
    </source>
</evidence>
<evidence type="ECO:0000256" key="2">
    <source>
        <dbReference type="ARBA" id="ARBA00023136"/>
    </source>
</evidence>
<dbReference type="InterPro" id="IPR050330">
    <property type="entry name" value="Bact_OuterMem_StrucFunc"/>
</dbReference>
<dbReference type="RefSeq" id="WP_238462364.1">
    <property type="nucleotide sequence ID" value="NZ_JAKLJA010000002.1"/>
</dbReference>
<evidence type="ECO:0000256" key="5">
    <source>
        <dbReference type="SAM" id="SignalP"/>
    </source>
</evidence>